<comment type="caution">
    <text evidence="1">The sequence shown here is derived from an EMBL/GenBank/DDBJ whole genome shotgun (WGS) entry which is preliminary data.</text>
</comment>
<organism evidence="1 2">
    <name type="scientific">Streptacidiphilus cavernicola</name>
    <dbReference type="NCBI Taxonomy" id="3342716"/>
    <lineage>
        <taxon>Bacteria</taxon>
        <taxon>Bacillati</taxon>
        <taxon>Actinomycetota</taxon>
        <taxon>Actinomycetes</taxon>
        <taxon>Kitasatosporales</taxon>
        <taxon>Streptomycetaceae</taxon>
        <taxon>Streptacidiphilus</taxon>
    </lineage>
</organism>
<dbReference type="Proteomes" id="UP001592531">
    <property type="component" value="Unassembled WGS sequence"/>
</dbReference>
<sequence length="173" mass="19079">MDDTDPRLGRIAQTADLMMHCHNTRRYTEVQRLAVRTGEELGALGVMGLAVCFCGLLWDHTPDDMRSADAARVPMIGGLFAFDGDDDSALEEARRLWRKAGRADPGTREEARQLAALHAKARRLAQDLVTNHHSPHQALAMLERVDDDLSLSILAVAHLVTVCGGYVPRDRAL</sequence>
<keyword evidence="2" id="KW-1185">Reference proteome</keyword>
<proteinExistence type="predicted"/>
<name>A0ABV6VY06_9ACTN</name>
<dbReference type="RefSeq" id="WP_380537445.1">
    <property type="nucleotide sequence ID" value="NZ_JBHFAB010000013.1"/>
</dbReference>
<reference evidence="1 2" key="1">
    <citation type="submission" date="2024-09" db="EMBL/GenBank/DDBJ databases">
        <authorList>
            <person name="Lee S.D."/>
        </authorList>
    </citation>
    <scope>NUCLEOTIDE SEQUENCE [LARGE SCALE GENOMIC DNA]</scope>
    <source>
        <strain evidence="1 2">N8-3</strain>
    </source>
</reference>
<evidence type="ECO:0000313" key="2">
    <source>
        <dbReference type="Proteomes" id="UP001592531"/>
    </source>
</evidence>
<dbReference type="EMBL" id="JBHFAB010000013">
    <property type="protein sequence ID" value="MFC1418649.1"/>
    <property type="molecule type" value="Genomic_DNA"/>
</dbReference>
<gene>
    <name evidence="1" type="ORF">ACEZDE_18725</name>
</gene>
<protein>
    <recommendedName>
        <fullName evidence="3">Transcriptional regulator</fullName>
    </recommendedName>
</protein>
<evidence type="ECO:0008006" key="3">
    <source>
        <dbReference type="Google" id="ProtNLM"/>
    </source>
</evidence>
<accession>A0ABV6VY06</accession>
<evidence type="ECO:0000313" key="1">
    <source>
        <dbReference type="EMBL" id="MFC1418649.1"/>
    </source>
</evidence>